<comment type="caution">
    <text evidence="2">The sequence shown here is derived from an EMBL/GenBank/DDBJ whole genome shotgun (WGS) entry which is preliminary data.</text>
</comment>
<dbReference type="AlphaFoldDB" id="A0A2W7MVV3"/>
<dbReference type="EMBL" id="QKZI01000001">
    <property type="protein sequence ID" value="PZX07941.1"/>
    <property type="molecule type" value="Genomic_DNA"/>
</dbReference>
<dbReference type="Proteomes" id="UP000248646">
    <property type="component" value="Unassembled WGS sequence"/>
</dbReference>
<name>A0A2W7MVV3_9BACI</name>
<evidence type="ECO:0000313" key="3">
    <source>
        <dbReference type="Proteomes" id="UP000248646"/>
    </source>
</evidence>
<keyword evidence="3" id="KW-1185">Reference proteome</keyword>
<gene>
    <name evidence="2" type="ORF">C7437_1011063</name>
</gene>
<dbReference type="RefSeq" id="WP_170122320.1">
    <property type="nucleotide sequence ID" value="NZ_QKZI01000001.1"/>
</dbReference>
<dbReference type="Pfam" id="PF21847">
    <property type="entry name" value="DUF6906"/>
    <property type="match status" value="1"/>
</dbReference>
<proteinExistence type="predicted"/>
<evidence type="ECO:0000259" key="1">
    <source>
        <dbReference type="Pfam" id="PF21847"/>
    </source>
</evidence>
<reference evidence="2 3" key="1">
    <citation type="submission" date="2018-06" db="EMBL/GenBank/DDBJ databases">
        <title>Genomic Encyclopedia of Type Strains, Phase IV (KMG-IV): sequencing the most valuable type-strain genomes for metagenomic binning, comparative biology and taxonomic classification.</title>
        <authorList>
            <person name="Goeker M."/>
        </authorList>
    </citation>
    <scope>NUCLEOTIDE SEQUENCE [LARGE SCALE GENOMIC DNA]</scope>
    <source>
        <strain evidence="2 3">DSM 5</strain>
    </source>
</reference>
<evidence type="ECO:0000313" key="2">
    <source>
        <dbReference type="EMBL" id="PZX07941.1"/>
    </source>
</evidence>
<feature type="domain" description="DUF6906" evidence="1">
    <location>
        <begin position="1"/>
        <end position="50"/>
    </location>
</feature>
<organism evidence="2 3">
    <name type="scientific">Psychrobacillus insolitus</name>
    <dbReference type="NCBI Taxonomy" id="1461"/>
    <lineage>
        <taxon>Bacteria</taxon>
        <taxon>Bacillati</taxon>
        <taxon>Bacillota</taxon>
        <taxon>Bacilli</taxon>
        <taxon>Bacillales</taxon>
        <taxon>Bacillaceae</taxon>
        <taxon>Psychrobacillus</taxon>
    </lineage>
</organism>
<dbReference type="InterPro" id="IPR054201">
    <property type="entry name" value="DUF6906"/>
</dbReference>
<accession>A0A2W7MVV3</accession>
<protein>
    <recommendedName>
        <fullName evidence="1">DUF6906 domain-containing protein</fullName>
    </recommendedName>
</protein>
<sequence>MKNGKKLTAAERSHIESSKLKSSDWLLAKKESDKWLLVHRDVASQTKVIFAPTK</sequence>